<feature type="domain" description="Right handed beta helix" evidence="4">
    <location>
        <begin position="180"/>
        <end position="293"/>
    </location>
</feature>
<dbReference type="KEGG" id="fae:FAES_2407"/>
<protein>
    <submittedName>
        <fullName evidence="5">Parallel beta-helix repeat-containing protein</fullName>
    </submittedName>
</protein>
<dbReference type="SUPFAM" id="SSF51126">
    <property type="entry name" value="Pectin lyase-like"/>
    <property type="match status" value="1"/>
</dbReference>
<evidence type="ECO:0000256" key="1">
    <source>
        <dbReference type="ARBA" id="ARBA00004613"/>
    </source>
</evidence>
<dbReference type="PATRIC" id="fig|1166018.3.peg.4166"/>
<proteinExistence type="predicted"/>
<evidence type="ECO:0000256" key="2">
    <source>
        <dbReference type="ARBA" id="ARBA00022525"/>
    </source>
</evidence>
<evidence type="ECO:0000313" key="6">
    <source>
        <dbReference type="Proteomes" id="UP000011058"/>
    </source>
</evidence>
<keyword evidence="2" id="KW-0964">Secreted</keyword>
<dbReference type="InterPro" id="IPR059226">
    <property type="entry name" value="Choice_anch_Q_dom"/>
</dbReference>
<dbReference type="NCBIfam" id="TIGR04183">
    <property type="entry name" value="Por_Secre_tail"/>
    <property type="match status" value="1"/>
</dbReference>
<dbReference type="InterPro" id="IPR006626">
    <property type="entry name" value="PbH1"/>
</dbReference>
<dbReference type="SMART" id="SM00710">
    <property type="entry name" value="PbH1"/>
    <property type="match status" value="6"/>
</dbReference>
<dbReference type="GO" id="GO:0016837">
    <property type="term" value="F:carbon-oxygen lyase activity, acting on polysaccharides"/>
    <property type="evidence" value="ECO:0007669"/>
    <property type="project" value="TreeGrafter"/>
</dbReference>
<dbReference type="STRING" id="1166018.FAES_2407"/>
<dbReference type="NCBIfam" id="NF041518">
    <property type="entry name" value="choice_anch_Q"/>
    <property type="match status" value="1"/>
</dbReference>
<dbReference type="Proteomes" id="UP000011058">
    <property type="component" value="Chromosome"/>
</dbReference>
<dbReference type="InterPro" id="IPR039448">
    <property type="entry name" value="Beta_helix"/>
</dbReference>
<dbReference type="InterPro" id="IPR052052">
    <property type="entry name" value="Polysaccharide_Lyase_9"/>
</dbReference>
<evidence type="ECO:0000256" key="3">
    <source>
        <dbReference type="ARBA" id="ARBA00022729"/>
    </source>
</evidence>
<dbReference type="GO" id="GO:0005576">
    <property type="term" value="C:extracellular region"/>
    <property type="evidence" value="ECO:0007669"/>
    <property type="project" value="UniProtKB-SubCell"/>
</dbReference>
<dbReference type="PANTHER" id="PTHR40088:SF2">
    <property type="entry name" value="SECRETED SUGAR HYDROLASE"/>
    <property type="match status" value="1"/>
</dbReference>
<evidence type="ECO:0000259" key="4">
    <source>
        <dbReference type="Pfam" id="PF13229"/>
    </source>
</evidence>
<sequence>MGRATNSRLIFREKRRRRPFTTYTDVNWMKTLFLFLLLALSVSPTPTYATDYYVSASAGSNTNDGKSTAKPFLTIQRAADLTNPGDTVFVMNGVYRSTSGPVLNITRSGSATAWITFKALKGHSPTMIGSGNVWNTVSINGSYIQFDGFELIGNNANLTYAGALAIYNEAKAGGTNWAAYANYNTNGISIGGPRDETKFPHHVTVRNCKVHDFPGGGISSIQADYTTIENNLVYNNGWYMMYAGSGISILTPFNVDKLTTYKNIVRNNVCHTNKTTIPWLSLGRLSDGNGIIIDVNRHSYSEQDATTPSANAYTGRTLVANNLCINNGGSGIHAFKADHVDIINNTACNNGTVVGYAEIFANTCDDVSILNNIMYGRDGGECNSTNKNTNVVYDYNVYANGKVAVKGPNDIVADPQFVDRNLDLATGNFTLQATSPAVDKGTNVPGKFSSADLLGVPRPQGSKPDIGAYEYREQISVITALAEVAEVVRISPNPVDKVLTVTNVPGTTGRAELVNCLGQPMMQAPLTGSSTQLDLQKLPGGLYLLLVYSEGKLITISKVMKQ</sequence>
<dbReference type="EMBL" id="HE796683">
    <property type="protein sequence ID" value="CCH00416.1"/>
    <property type="molecule type" value="Genomic_DNA"/>
</dbReference>
<dbReference type="HOGENOM" id="CLU_026285_0_0_10"/>
<dbReference type="InterPro" id="IPR026444">
    <property type="entry name" value="Secre_tail"/>
</dbReference>
<reference evidence="5 6" key="1">
    <citation type="journal article" date="2012" name="J. Bacteriol.">
        <title>Genome Sequence of Fibrella aestuarina BUZ 2T, a Filamentous Marine Bacterium.</title>
        <authorList>
            <person name="Filippini M."/>
            <person name="Qi W."/>
            <person name="Blom J."/>
            <person name="Goesmann A."/>
            <person name="Smits T.H."/>
            <person name="Bagheri H.C."/>
        </authorList>
    </citation>
    <scope>NUCLEOTIDE SEQUENCE [LARGE SCALE GENOMIC DNA]</scope>
    <source>
        <strain evidence="6">BUZ 2T</strain>
    </source>
</reference>
<accession>I0K8G3</accession>
<comment type="subcellular location">
    <subcellularLocation>
        <location evidence="1">Secreted</location>
    </subcellularLocation>
</comment>
<gene>
    <name evidence="5" type="ORF">FAES_2407</name>
</gene>
<name>I0K8G3_9BACT</name>
<dbReference type="AlphaFoldDB" id="I0K8G3"/>
<dbReference type="PANTHER" id="PTHR40088">
    <property type="entry name" value="PECTATE LYASE (EUROFUNG)"/>
    <property type="match status" value="1"/>
</dbReference>
<dbReference type="Pfam" id="PF13229">
    <property type="entry name" value="Beta_helix"/>
    <property type="match status" value="1"/>
</dbReference>
<dbReference type="InterPro" id="IPR011050">
    <property type="entry name" value="Pectin_lyase_fold/virulence"/>
</dbReference>
<keyword evidence="6" id="KW-1185">Reference proteome</keyword>
<dbReference type="Gene3D" id="2.160.20.10">
    <property type="entry name" value="Single-stranded right-handed beta-helix, Pectin lyase-like"/>
    <property type="match status" value="1"/>
</dbReference>
<organism evidence="5 6">
    <name type="scientific">Fibrella aestuarina BUZ 2</name>
    <dbReference type="NCBI Taxonomy" id="1166018"/>
    <lineage>
        <taxon>Bacteria</taxon>
        <taxon>Pseudomonadati</taxon>
        <taxon>Bacteroidota</taxon>
        <taxon>Cytophagia</taxon>
        <taxon>Cytophagales</taxon>
        <taxon>Spirosomataceae</taxon>
        <taxon>Fibrella</taxon>
    </lineage>
</organism>
<keyword evidence="3" id="KW-0732">Signal</keyword>
<evidence type="ECO:0000313" key="5">
    <source>
        <dbReference type="EMBL" id="CCH00416.1"/>
    </source>
</evidence>
<dbReference type="eggNOG" id="COG2931">
    <property type="taxonomic scope" value="Bacteria"/>
</dbReference>
<dbReference type="InterPro" id="IPR012334">
    <property type="entry name" value="Pectin_lyas_fold"/>
</dbReference>